<reference evidence="2" key="1">
    <citation type="submission" date="2022-08" db="EMBL/GenBank/DDBJ databases">
        <title>The genomic sequence of strain Paenibacillus sp. SCIV0701.</title>
        <authorList>
            <person name="Zhao H."/>
        </authorList>
    </citation>
    <scope>NUCLEOTIDE SEQUENCE</scope>
    <source>
        <strain evidence="2">SCIV0701</strain>
    </source>
</reference>
<dbReference type="EMBL" id="JANIPJ010000040">
    <property type="protein sequence ID" value="MCR2808008.1"/>
    <property type="molecule type" value="Genomic_DNA"/>
</dbReference>
<evidence type="ECO:0000313" key="3">
    <source>
        <dbReference type="Proteomes" id="UP001141950"/>
    </source>
</evidence>
<evidence type="ECO:0000313" key="2">
    <source>
        <dbReference type="EMBL" id="MCR2808008.1"/>
    </source>
</evidence>
<dbReference type="RefSeq" id="WP_257453016.1">
    <property type="nucleotide sequence ID" value="NZ_JANIPJ010000040.1"/>
</dbReference>
<proteinExistence type="predicted"/>
<dbReference type="PROSITE" id="PS51819">
    <property type="entry name" value="VOC"/>
    <property type="match status" value="1"/>
</dbReference>
<dbReference type="SUPFAM" id="SSF54593">
    <property type="entry name" value="Glyoxalase/Bleomycin resistance protein/Dihydroxybiphenyl dioxygenase"/>
    <property type="match status" value="1"/>
</dbReference>
<dbReference type="Pfam" id="PF00903">
    <property type="entry name" value="Glyoxalase"/>
    <property type="match status" value="1"/>
</dbReference>
<dbReference type="Gene3D" id="3.10.180.10">
    <property type="entry name" value="2,3-Dihydroxybiphenyl 1,2-Dioxygenase, domain 1"/>
    <property type="match status" value="1"/>
</dbReference>
<name>A0A9X2MY33_9BACL</name>
<dbReference type="InterPro" id="IPR037523">
    <property type="entry name" value="VOC_core"/>
</dbReference>
<dbReference type="Proteomes" id="UP001141950">
    <property type="component" value="Unassembled WGS sequence"/>
</dbReference>
<dbReference type="AlphaFoldDB" id="A0A9X2MY33"/>
<dbReference type="InterPro" id="IPR004360">
    <property type="entry name" value="Glyas_Fos-R_dOase_dom"/>
</dbReference>
<sequence>MGQQTTFENAKGNHPIQNKVGGVFIHVRNMERSVNWYHKLFGMPDRSTTTEKVHAIAMDGGSDFVLDQNGYDSGLASGERALLMLNSSNVRAAYSFVKESGIEIVEDIMDFPGMAFFTFRDPDGNLLMICGDPGSEEEAAPVQVSKASIRYDAGGAVLSVSEHAALAKETAEGMELTGKAYTDTEYRVPVRLEAKVRLDKGSLFLSFGPHGTAALNFGNSPEVNEKGSGEDLFIVHPAMNKHFTFHGKGGVPVGQWARVSWTIQERFMDIHIDGQLFHRQEGYFGGASGHAGIAGVMGQITLKSFAVEELTADESPLFLPIGGSAGKEDRLIADPSCHAMSMAEGLWLGCDDRRGFARSGSVYEAPFVLKAEVSSSTRSAILYAGSTEMLRWNSEGKLCFIDPATKEEAWIDDASLPYGELARIEWRLEGGRTSLALDGRVVLDREGDYKACRFRLGIGAEPGSAVTIKSVSLN</sequence>
<comment type="caution">
    <text evidence="2">The sequence shown here is derived from an EMBL/GenBank/DDBJ whole genome shotgun (WGS) entry which is preliminary data.</text>
</comment>
<evidence type="ECO:0000259" key="1">
    <source>
        <dbReference type="PROSITE" id="PS51819"/>
    </source>
</evidence>
<keyword evidence="3" id="KW-1185">Reference proteome</keyword>
<protein>
    <submittedName>
        <fullName evidence="2">VOC family protein</fullName>
    </submittedName>
</protein>
<organism evidence="2 3">
    <name type="scientific">Paenibacillus soyae</name>
    <dbReference type="NCBI Taxonomy" id="2969249"/>
    <lineage>
        <taxon>Bacteria</taxon>
        <taxon>Bacillati</taxon>
        <taxon>Bacillota</taxon>
        <taxon>Bacilli</taxon>
        <taxon>Bacillales</taxon>
        <taxon>Paenibacillaceae</taxon>
        <taxon>Paenibacillus</taxon>
    </lineage>
</organism>
<accession>A0A9X2MY33</accession>
<feature type="domain" description="VOC" evidence="1">
    <location>
        <begin position="19"/>
        <end position="132"/>
    </location>
</feature>
<dbReference type="InterPro" id="IPR029068">
    <property type="entry name" value="Glyas_Bleomycin-R_OHBP_Dase"/>
</dbReference>
<gene>
    <name evidence="2" type="ORF">NQZ67_29450</name>
</gene>